<evidence type="ECO:0000313" key="2">
    <source>
        <dbReference type="EMBL" id="MBA8826425.1"/>
    </source>
</evidence>
<name>A0A839E3S3_9PSEU</name>
<dbReference type="EMBL" id="JACGWZ010000005">
    <property type="protein sequence ID" value="MBA8826425.1"/>
    <property type="molecule type" value="Genomic_DNA"/>
</dbReference>
<organism evidence="2 3">
    <name type="scientific">Halosaccharopolyspora lacisalsi</name>
    <dbReference type="NCBI Taxonomy" id="1000566"/>
    <lineage>
        <taxon>Bacteria</taxon>
        <taxon>Bacillati</taxon>
        <taxon>Actinomycetota</taxon>
        <taxon>Actinomycetes</taxon>
        <taxon>Pseudonocardiales</taxon>
        <taxon>Pseudonocardiaceae</taxon>
        <taxon>Halosaccharopolyspora</taxon>
    </lineage>
</organism>
<proteinExistence type="predicted"/>
<sequence length="206" mass="21886">MTECGLVAHAVPAHLEQLVLLAFPAHVEHHVRVGDRFVECRGVDRDPLLLVTAAPFGGIPQFLLLPKVGRQHRYPLPTGADTGAQHRGQHRTAPQQQHPCSAVAVEPPLGRTQRATNEGDLVGVAALLGFGESVGSIRPGVGDQVVPVQQIDQFFHCRALVRRQRGGQLGELVVAGQVGEQSFQPGVGLRTGNGARAAVAVQVDTL</sequence>
<dbReference type="RefSeq" id="WP_182545636.1">
    <property type="nucleotide sequence ID" value="NZ_JACGWZ010000005.1"/>
</dbReference>
<keyword evidence="3" id="KW-1185">Reference proteome</keyword>
<feature type="region of interest" description="Disordered" evidence="1">
    <location>
        <begin position="78"/>
        <end position="100"/>
    </location>
</feature>
<dbReference type="Proteomes" id="UP000569329">
    <property type="component" value="Unassembled WGS sequence"/>
</dbReference>
<evidence type="ECO:0000256" key="1">
    <source>
        <dbReference type="SAM" id="MobiDB-lite"/>
    </source>
</evidence>
<reference evidence="2 3" key="1">
    <citation type="submission" date="2020-07" db="EMBL/GenBank/DDBJ databases">
        <title>Sequencing the genomes of 1000 actinobacteria strains.</title>
        <authorList>
            <person name="Klenk H.-P."/>
        </authorList>
    </citation>
    <scope>NUCLEOTIDE SEQUENCE [LARGE SCALE GENOMIC DNA]</scope>
    <source>
        <strain evidence="2 3">DSM 45975</strain>
    </source>
</reference>
<gene>
    <name evidence="2" type="ORF">FHX42_003801</name>
</gene>
<comment type="caution">
    <text evidence="2">The sequence shown here is derived from an EMBL/GenBank/DDBJ whole genome shotgun (WGS) entry which is preliminary data.</text>
</comment>
<accession>A0A839E3S3</accession>
<dbReference type="AlphaFoldDB" id="A0A839E3S3"/>
<protein>
    <submittedName>
        <fullName evidence="2">Uncharacterized protein</fullName>
    </submittedName>
</protein>
<evidence type="ECO:0000313" key="3">
    <source>
        <dbReference type="Proteomes" id="UP000569329"/>
    </source>
</evidence>